<dbReference type="Pfam" id="PF00664">
    <property type="entry name" value="ABC_membrane"/>
    <property type="match status" value="1"/>
</dbReference>
<keyword evidence="13" id="KW-1185">Reference proteome</keyword>
<evidence type="ECO:0000313" key="13">
    <source>
        <dbReference type="Proteomes" id="UP000019486"/>
    </source>
</evidence>
<dbReference type="GO" id="GO:0016887">
    <property type="term" value="F:ATP hydrolysis activity"/>
    <property type="evidence" value="ECO:0007669"/>
    <property type="project" value="InterPro"/>
</dbReference>
<evidence type="ECO:0000256" key="1">
    <source>
        <dbReference type="ARBA" id="ARBA00004651"/>
    </source>
</evidence>
<feature type="transmembrane region" description="Helical" evidence="9">
    <location>
        <begin position="250"/>
        <end position="270"/>
    </location>
</feature>
<evidence type="ECO:0000256" key="9">
    <source>
        <dbReference type="SAM" id="Phobius"/>
    </source>
</evidence>
<evidence type="ECO:0000256" key="4">
    <source>
        <dbReference type="ARBA" id="ARBA00022692"/>
    </source>
</evidence>
<keyword evidence="6" id="KW-0067">ATP-binding</keyword>
<evidence type="ECO:0000259" key="10">
    <source>
        <dbReference type="PROSITE" id="PS50893"/>
    </source>
</evidence>
<feature type="domain" description="ABC transmembrane type-1" evidence="11">
    <location>
        <begin position="112"/>
        <end position="391"/>
    </location>
</feature>
<dbReference type="InterPro" id="IPR039421">
    <property type="entry name" value="Type_1_exporter"/>
</dbReference>
<dbReference type="InterPro" id="IPR027417">
    <property type="entry name" value="P-loop_NTPase"/>
</dbReference>
<evidence type="ECO:0000256" key="3">
    <source>
        <dbReference type="ARBA" id="ARBA00022475"/>
    </source>
</evidence>
<comment type="subcellular location">
    <subcellularLocation>
        <location evidence="1">Cell membrane</location>
        <topology evidence="1">Multi-pass membrane protein</topology>
    </subcellularLocation>
</comment>
<keyword evidence="3" id="KW-1003">Cell membrane</keyword>
<dbReference type="STRING" id="1385369.N825_20550"/>
<dbReference type="CDD" id="cd18783">
    <property type="entry name" value="ABC_6TM_PrtD_LapB_HlyB_like"/>
    <property type="match status" value="1"/>
</dbReference>
<dbReference type="SUPFAM" id="SSF90123">
    <property type="entry name" value="ABC transporter transmembrane region"/>
    <property type="match status" value="1"/>
</dbReference>
<organism evidence="12 13">
    <name type="scientific">Skermanella stibiiresistens SB22</name>
    <dbReference type="NCBI Taxonomy" id="1385369"/>
    <lineage>
        <taxon>Bacteria</taxon>
        <taxon>Pseudomonadati</taxon>
        <taxon>Pseudomonadota</taxon>
        <taxon>Alphaproteobacteria</taxon>
        <taxon>Rhodospirillales</taxon>
        <taxon>Azospirillaceae</taxon>
        <taxon>Skermanella</taxon>
    </lineage>
</organism>
<feature type="transmembrane region" description="Helical" evidence="9">
    <location>
        <begin position="146"/>
        <end position="172"/>
    </location>
</feature>
<dbReference type="Proteomes" id="UP000019486">
    <property type="component" value="Unassembled WGS sequence"/>
</dbReference>
<dbReference type="GO" id="GO:0034040">
    <property type="term" value="F:ATPase-coupled lipid transmembrane transporter activity"/>
    <property type="evidence" value="ECO:0007669"/>
    <property type="project" value="TreeGrafter"/>
</dbReference>
<reference evidence="12 13" key="1">
    <citation type="submission" date="2013-08" db="EMBL/GenBank/DDBJ databases">
        <title>The genome sequence of Skermanella stibiiresistens.</title>
        <authorList>
            <person name="Zhu W."/>
            <person name="Wang G."/>
        </authorList>
    </citation>
    <scope>NUCLEOTIDE SEQUENCE [LARGE SCALE GENOMIC DNA]</scope>
    <source>
        <strain evidence="12 13">SB22</strain>
    </source>
</reference>
<dbReference type="GO" id="GO:0140359">
    <property type="term" value="F:ABC-type transporter activity"/>
    <property type="evidence" value="ECO:0007669"/>
    <property type="project" value="InterPro"/>
</dbReference>
<proteinExistence type="predicted"/>
<dbReference type="SUPFAM" id="SSF52540">
    <property type="entry name" value="P-loop containing nucleoside triphosphate hydrolases"/>
    <property type="match status" value="1"/>
</dbReference>
<evidence type="ECO:0000259" key="11">
    <source>
        <dbReference type="PROSITE" id="PS50929"/>
    </source>
</evidence>
<dbReference type="InterPro" id="IPR003593">
    <property type="entry name" value="AAA+_ATPase"/>
</dbReference>
<keyword evidence="7 9" id="KW-1133">Transmembrane helix</keyword>
<keyword evidence="4 9" id="KW-0812">Transmembrane</keyword>
<dbReference type="EMBL" id="AVFL01000002">
    <property type="protein sequence ID" value="EWY42282.1"/>
    <property type="molecule type" value="Genomic_DNA"/>
</dbReference>
<accession>W9HC60</accession>
<feature type="transmembrane region" description="Helical" evidence="9">
    <location>
        <begin position="342"/>
        <end position="360"/>
    </location>
</feature>
<evidence type="ECO:0000256" key="2">
    <source>
        <dbReference type="ARBA" id="ARBA00022448"/>
    </source>
</evidence>
<dbReference type="PROSITE" id="PS50929">
    <property type="entry name" value="ABC_TM1F"/>
    <property type="match status" value="1"/>
</dbReference>
<feature type="domain" description="ABC transporter" evidence="10">
    <location>
        <begin position="423"/>
        <end position="658"/>
    </location>
</feature>
<evidence type="ECO:0000256" key="8">
    <source>
        <dbReference type="ARBA" id="ARBA00023136"/>
    </source>
</evidence>
<dbReference type="InterPro" id="IPR003439">
    <property type="entry name" value="ABC_transporter-like_ATP-bd"/>
</dbReference>
<dbReference type="AlphaFoldDB" id="W9HC60"/>
<dbReference type="PROSITE" id="PS50893">
    <property type="entry name" value="ABC_TRANSPORTER_2"/>
    <property type="match status" value="1"/>
</dbReference>
<dbReference type="Gene3D" id="3.90.70.10">
    <property type="entry name" value="Cysteine proteinases"/>
    <property type="match status" value="1"/>
</dbReference>
<protein>
    <submittedName>
        <fullName evidence="12">Peptidase C39</fullName>
    </submittedName>
</protein>
<sequence length="666" mass="72230">MAANTGLVARATTLSWSDLAGLDPALPIIAILGNGNAVIVREVASSGTVVVLDPLAKTVEPLHLTRERFEAAWSGAAVLIKRAPSRTREERRFSLGWFVPELLSQKAAVFDVVAAAAMLHILALAIPIFLQVVIDKVLVHEGLSTLTVLAVGMLIAILFDAAFGFLRGFLLLHATTRIDIRVAVKTFGHLLSLSPSFFENSAAGVLSKHMQQAERVREFLTGRMLLTLLDTSVLVVFLPVLAFYSGRLTLVVLACSAAMALTIGSLILPYQRRLRRLYQAEGERQALLVETIHGMATVKALALEPLRRQSWDRIAADAIDQHFQVGKLSVTARTASALLEKLMSVAVVWIGALAVFDHLMTVGELVAFQMLAGRVSGPLVQLVTLVHEYQETLLSVRMLGEIMNAAPEPNSTGGLKPDFSGKIEFTDVTFRYPGGGEPALSDVSVTLPAGRLIGVVGRSGSGKTTFSRLIQGLHPVQTGLIRLDGHDIREIDLTHLRRGIGVVPQDAFLFRGTIRENIAITRPGASLAEIAEAARLAGAEEFIQQLPRGYDTPLVEGAVNLSGGQKQRLSIARALLRRPPILILDEATSALDPDSEAVVRDSLRHIAKGRTTIVISHRLTTTRDADAILVFERGAIIDSGPHDDLLGRCALYRQLWMRQTSRMELT</sequence>
<dbReference type="PANTHER" id="PTHR24221:SF647">
    <property type="entry name" value="BLL6336 PROTEIN"/>
    <property type="match status" value="1"/>
</dbReference>
<keyword evidence="8 9" id="KW-0472">Membrane</keyword>
<dbReference type="GO" id="GO:0005886">
    <property type="term" value="C:plasma membrane"/>
    <property type="evidence" value="ECO:0007669"/>
    <property type="project" value="UniProtKB-SubCell"/>
</dbReference>
<keyword evidence="5" id="KW-0547">Nucleotide-binding</keyword>
<name>W9HC60_9PROT</name>
<dbReference type="Pfam" id="PF00005">
    <property type="entry name" value="ABC_tran"/>
    <property type="match status" value="1"/>
</dbReference>
<dbReference type="InterPro" id="IPR017871">
    <property type="entry name" value="ABC_transporter-like_CS"/>
</dbReference>
<dbReference type="InterPro" id="IPR011527">
    <property type="entry name" value="ABC1_TM_dom"/>
</dbReference>
<feature type="transmembrane region" description="Helical" evidence="9">
    <location>
        <begin position="225"/>
        <end position="244"/>
    </location>
</feature>
<evidence type="ECO:0000256" key="7">
    <source>
        <dbReference type="ARBA" id="ARBA00022989"/>
    </source>
</evidence>
<dbReference type="PROSITE" id="PS00211">
    <property type="entry name" value="ABC_TRANSPORTER_1"/>
    <property type="match status" value="1"/>
</dbReference>
<keyword evidence="2" id="KW-0813">Transport</keyword>
<evidence type="ECO:0000256" key="6">
    <source>
        <dbReference type="ARBA" id="ARBA00022840"/>
    </source>
</evidence>
<dbReference type="SMART" id="SM00382">
    <property type="entry name" value="AAA"/>
    <property type="match status" value="1"/>
</dbReference>
<dbReference type="GO" id="GO:0005524">
    <property type="term" value="F:ATP binding"/>
    <property type="evidence" value="ECO:0007669"/>
    <property type="project" value="UniProtKB-KW"/>
</dbReference>
<gene>
    <name evidence="12" type="ORF">N825_20550</name>
</gene>
<dbReference type="InterPro" id="IPR036640">
    <property type="entry name" value="ABC1_TM_sf"/>
</dbReference>
<comment type="caution">
    <text evidence="12">The sequence shown here is derived from an EMBL/GenBank/DDBJ whole genome shotgun (WGS) entry which is preliminary data.</text>
</comment>
<evidence type="ECO:0000256" key="5">
    <source>
        <dbReference type="ARBA" id="ARBA00022741"/>
    </source>
</evidence>
<feature type="transmembrane region" description="Helical" evidence="9">
    <location>
        <begin position="112"/>
        <end position="134"/>
    </location>
</feature>
<evidence type="ECO:0000313" key="12">
    <source>
        <dbReference type="EMBL" id="EWY42282.1"/>
    </source>
</evidence>
<dbReference type="Gene3D" id="1.20.1560.10">
    <property type="entry name" value="ABC transporter type 1, transmembrane domain"/>
    <property type="match status" value="1"/>
</dbReference>
<dbReference type="PATRIC" id="fig|1385369.3.peg.1029"/>
<dbReference type="FunFam" id="3.40.50.300:FF:000221">
    <property type="entry name" value="Multidrug ABC transporter ATP-binding protein"/>
    <property type="match status" value="1"/>
</dbReference>
<dbReference type="Gene3D" id="3.40.50.300">
    <property type="entry name" value="P-loop containing nucleotide triphosphate hydrolases"/>
    <property type="match status" value="1"/>
</dbReference>
<dbReference type="PANTHER" id="PTHR24221">
    <property type="entry name" value="ATP-BINDING CASSETTE SUB-FAMILY B"/>
    <property type="match status" value="1"/>
</dbReference>